<evidence type="ECO:0000256" key="3">
    <source>
        <dbReference type="ARBA" id="ARBA00022692"/>
    </source>
</evidence>
<organism evidence="8 9">
    <name type="scientific">Nocardiopsis sediminis</name>
    <dbReference type="NCBI Taxonomy" id="1778267"/>
    <lineage>
        <taxon>Bacteria</taxon>
        <taxon>Bacillati</taxon>
        <taxon>Actinomycetota</taxon>
        <taxon>Actinomycetes</taxon>
        <taxon>Streptosporangiales</taxon>
        <taxon>Nocardiopsidaceae</taxon>
        <taxon>Nocardiopsis</taxon>
    </lineage>
</organism>
<dbReference type="Pfam" id="PF02133">
    <property type="entry name" value="Transp_cyt_pur"/>
    <property type="match status" value="1"/>
</dbReference>
<keyword evidence="4 7" id="KW-1133">Transmembrane helix</keyword>
<comment type="caution">
    <text evidence="8">The sequence shown here is derived from an EMBL/GenBank/DDBJ whole genome shotgun (WGS) entry which is preliminary data.</text>
</comment>
<feature type="transmembrane region" description="Helical" evidence="7">
    <location>
        <begin position="97"/>
        <end position="125"/>
    </location>
</feature>
<dbReference type="InterPro" id="IPR030191">
    <property type="entry name" value="CodB"/>
</dbReference>
<feature type="transmembrane region" description="Helical" evidence="7">
    <location>
        <begin position="183"/>
        <end position="201"/>
    </location>
</feature>
<feature type="compositionally biased region" description="Basic and acidic residues" evidence="6">
    <location>
        <begin position="1"/>
        <end position="11"/>
    </location>
</feature>
<name>A0ABV8FQ43_9ACTN</name>
<evidence type="ECO:0000256" key="2">
    <source>
        <dbReference type="ARBA" id="ARBA00008974"/>
    </source>
</evidence>
<evidence type="ECO:0000313" key="9">
    <source>
        <dbReference type="Proteomes" id="UP001595847"/>
    </source>
</evidence>
<feature type="transmembrane region" description="Helical" evidence="7">
    <location>
        <begin position="357"/>
        <end position="374"/>
    </location>
</feature>
<feature type="transmembrane region" description="Helical" evidence="7">
    <location>
        <begin position="244"/>
        <end position="265"/>
    </location>
</feature>
<gene>
    <name evidence="8" type="primary">codB</name>
    <name evidence="8" type="ORF">ACFOVU_14715</name>
</gene>
<feature type="transmembrane region" description="Helical" evidence="7">
    <location>
        <begin position="146"/>
        <end position="171"/>
    </location>
</feature>
<feature type="transmembrane region" description="Helical" evidence="7">
    <location>
        <begin position="206"/>
        <end position="224"/>
    </location>
</feature>
<evidence type="ECO:0000256" key="5">
    <source>
        <dbReference type="ARBA" id="ARBA00023136"/>
    </source>
</evidence>
<evidence type="ECO:0000256" key="4">
    <source>
        <dbReference type="ARBA" id="ARBA00022989"/>
    </source>
</evidence>
<proteinExistence type="inferred from homology"/>
<comment type="subcellular location">
    <subcellularLocation>
        <location evidence="1">Membrane</location>
        <topology evidence="1">Multi-pass membrane protein</topology>
    </subcellularLocation>
</comment>
<feature type="transmembrane region" description="Helical" evidence="7">
    <location>
        <begin position="70"/>
        <end position="91"/>
    </location>
</feature>
<feature type="transmembrane region" description="Helical" evidence="7">
    <location>
        <begin position="413"/>
        <end position="433"/>
    </location>
</feature>
<feature type="transmembrane region" description="Helical" evidence="7">
    <location>
        <begin position="439"/>
        <end position="460"/>
    </location>
</feature>
<keyword evidence="3 7" id="KW-0812">Transmembrane</keyword>
<sequence>MSAEDTGRRAPESTPPADDATPLPGAASGGAATGTGAGAGSAVTATVTAGPVADPDYPVEPVPVHARKSLFSLGVVLVGFTLFTPTMLAGAQVGAAYAFWPLMGVLVLGSAILGLYVGVIGWIGARANLTTVMMARYTLGTGGAKAASLLLGGTQVGWYGVSIATVGLLVAEAAGWEGDLPGQAVMVAAGAVMGVTAYIGYAGMYWLSVVAVPLLLALAGWVSWRAFGEAGGVSGLAAIEPATTMPLTVAMTIIVGTFASGGTQAPNWTRFARTPAAGFWASIAAFFGGQLLMLFCGAIGALAFGQGDFVLVLFQLGLVGWGVVFLVANIWTTNDNAAYAVGVAGAEIFNTRSRKPWVLVCVVAGTALAVTGIYDHLIGYLTWLGILIPPLGGVIIGDFLLRRRGELPPAAGLPLIRWDTVAVYAVAALAAWWCSETELLIPPIVGVVLAALGAVAAAAVRGRRSA</sequence>
<evidence type="ECO:0000256" key="7">
    <source>
        <dbReference type="SAM" id="Phobius"/>
    </source>
</evidence>
<dbReference type="EMBL" id="JBHSBH010000009">
    <property type="protein sequence ID" value="MFC3997183.1"/>
    <property type="molecule type" value="Genomic_DNA"/>
</dbReference>
<feature type="region of interest" description="Disordered" evidence="6">
    <location>
        <begin position="1"/>
        <end position="35"/>
    </location>
</feature>
<dbReference type="PANTHER" id="PTHR30569">
    <property type="entry name" value="CYTOSINE TRANSPORTER CODB"/>
    <property type="match status" value="1"/>
</dbReference>
<keyword evidence="9" id="KW-1185">Reference proteome</keyword>
<feature type="transmembrane region" description="Helical" evidence="7">
    <location>
        <begin position="277"/>
        <end position="303"/>
    </location>
</feature>
<dbReference type="Proteomes" id="UP001595847">
    <property type="component" value="Unassembled WGS sequence"/>
</dbReference>
<evidence type="ECO:0000313" key="8">
    <source>
        <dbReference type="EMBL" id="MFC3997183.1"/>
    </source>
</evidence>
<keyword evidence="5 7" id="KW-0472">Membrane</keyword>
<dbReference type="CDD" id="cd11484">
    <property type="entry name" value="SLC-NCS1sbd_CobB-like"/>
    <property type="match status" value="1"/>
</dbReference>
<dbReference type="NCBIfam" id="NF008241">
    <property type="entry name" value="PRK11017.1"/>
    <property type="match status" value="1"/>
</dbReference>
<reference evidence="9" key="1">
    <citation type="journal article" date="2019" name="Int. J. Syst. Evol. Microbiol.">
        <title>The Global Catalogue of Microorganisms (GCM) 10K type strain sequencing project: providing services to taxonomists for standard genome sequencing and annotation.</title>
        <authorList>
            <consortium name="The Broad Institute Genomics Platform"/>
            <consortium name="The Broad Institute Genome Sequencing Center for Infectious Disease"/>
            <person name="Wu L."/>
            <person name="Ma J."/>
        </authorList>
    </citation>
    <scope>NUCLEOTIDE SEQUENCE [LARGE SCALE GENOMIC DNA]</scope>
    <source>
        <strain evidence="9">TBRC 1826</strain>
    </source>
</reference>
<dbReference type="Gene3D" id="1.10.4160.10">
    <property type="entry name" value="Hydantoin permease"/>
    <property type="match status" value="1"/>
</dbReference>
<evidence type="ECO:0000256" key="1">
    <source>
        <dbReference type="ARBA" id="ARBA00004141"/>
    </source>
</evidence>
<protein>
    <submittedName>
        <fullName evidence="8">Cytosine permease</fullName>
    </submittedName>
</protein>
<dbReference type="InterPro" id="IPR001248">
    <property type="entry name" value="Pur-cyt_permease"/>
</dbReference>
<comment type="similarity">
    <text evidence="2">Belongs to the purine-cytosine permease (2.A.39) family.</text>
</comment>
<dbReference type="RefSeq" id="WP_378533907.1">
    <property type="nucleotide sequence ID" value="NZ_JBHSBH010000009.1"/>
</dbReference>
<feature type="transmembrane region" description="Helical" evidence="7">
    <location>
        <begin position="309"/>
        <end position="331"/>
    </location>
</feature>
<evidence type="ECO:0000256" key="6">
    <source>
        <dbReference type="SAM" id="MobiDB-lite"/>
    </source>
</evidence>
<feature type="transmembrane region" description="Helical" evidence="7">
    <location>
        <begin position="380"/>
        <end position="401"/>
    </location>
</feature>
<accession>A0ABV8FQ43</accession>
<dbReference type="PANTHER" id="PTHR30569:SF0">
    <property type="entry name" value="CYTOSINE PERMEASE"/>
    <property type="match status" value="1"/>
</dbReference>